<name>A0A6G0VR79_APHCR</name>
<dbReference type="PANTHER" id="PTHR45749:SF37">
    <property type="entry name" value="OS05G0311600 PROTEIN"/>
    <property type="match status" value="1"/>
</dbReference>
<dbReference type="GO" id="GO:0046983">
    <property type="term" value="F:protein dimerization activity"/>
    <property type="evidence" value="ECO:0007669"/>
    <property type="project" value="InterPro"/>
</dbReference>
<dbReference type="SUPFAM" id="SSF53098">
    <property type="entry name" value="Ribonuclease H-like"/>
    <property type="match status" value="1"/>
</dbReference>
<keyword evidence="3" id="KW-1185">Reference proteome</keyword>
<dbReference type="InterPro" id="IPR008906">
    <property type="entry name" value="HATC_C_dom"/>
</dbReference>
<dbReference type="OrthoDB" id="6630617at2759"/>
<dbReference type="AlphaFoldDB" id="A0A6G0VR79"/>
<evidence type="ECO:0000313" key="3">
    <source>
        <dbReference type="Proteomes" id="UP000478052"/>
    </source>
</evidence>
<protein>
    <recommendedName>
        <fullName evidence="1">TTF-type domain-containing protein</fullName>
    </recommendedName>
</protein>
<dbReference type="EMBL" id="VUJU01012954">
    <property type="protein sequence ID" value="KAF0706309.1"/>
    <property type="molecule type" value="Genomic_DNA"/>
</dbReference>
<feature type="domain" description="TTF-type" evidence="1">
    <location>
        <begin position="85"/>
        <end position="190"/>
    </location>
</feature>
<accession>A0A6G0VR79</accession>
<comment type="caution">
    <text evidence="2">The sequence shown here is derived from an EMBL/GenBank/DDBJ whole genome shotgun (WGS) entry which is preliminary data.</text>
</comment>
<organism evidence="2 3">
    <name type="scientific">Aphis craccivora</name>
    <name type="common">Cowpea aphid</name>
    <dbReference type="NCBI Taxonomy" id="307492"/>
    <lineage>
        <taxon>Eukaryota</taxon>
        <taxon>Metazoa</taxon>
        <taxon>Ecdysozoa</taxon>
        <taxon>Arthropoda</taxon>
        <taxon>Hexapoda</taxon>
        <taxon>Insecta</taxon>
        <taxon>Pterygota</taxon>
        <taxon>Neoptera</taxon>
        <taxon>Paraneoptera</taxon>
        <taxon>Hemiptera</taxon>
        <taxon>Sternorrhyncha</taxon>
        <taxon>Aphidomorpha</taxon>
        <taxon>Aphidoidea</taxon>
        <taxon>Aphididae</taxon>
        <taxon>Aphidini</taxon>
        <taxon>Aphis</taxon>
        <taxon>Aphis</taxon>
    </lineage>
</organism>
<dbReference type="Pfam" id="PF05699">
    <property type="entry name" value="Dimer_Tnp_hAT"/>
    <property type="match status" value="1"/>
</dbReference>
<dbReference type="Proteomes" id="UP000478052">
    <property type="component" value="Unassembled WGS sequence"/>
</dbReference>
<proteinExistence type="predicted"/>
<dbReference type="InterPro" id="IPR012337">
    <property type="entry name" value="RNaseH-like_sf"/>
</dbReference>
<dbReference type="InterPro" id="IPR025398">
    <property type="entry name" value="DUF4371"/>
</dbReference>
<dbReference type="InterPro" id="IPR006580">
    <property type="entry name" value="Znf_TTF"/>
</dbReference>
<dbReference type="SMART" id="SM00597">
    <property type="entry name" value="ZnF_TTF"/>
    <property type="match status" value="1"/>
</dbReference>
<evidence type="ECO:0000259" key="1">
    <source>
        <dbReference type="SMART" id="SM00597"/>
    </source>
</evidence>
<dbReference type="Pfam" id="PF14291">
    <property type="entry name" value="DUF4371"/>
    <property type="match status" value="1"/>
</dbReference>
<evidence type="ECO:0000313" key="2">
    <source>
        <dbReference type="EMBL" id="KAF0706309.1"/>
    </source>
</evidence>
<gene>
    <name evidence="2" type="ORF">FWK35_00038842</name>
</gene>
<dbReference type="PANTHER" id="PTHR45749">
    <property type="match status" value="1"/>
</dbReference>
<reference evidence="2 3" key="1">
    <citation type="submission" date="2019-08" db="EMBL/GenBank/DDBJ databases">
        <title>Whole genome of Aphis craccivora.</title>
        <authorList>
            <person name="Voronova N.V."/>
            <person name="Shulinski R.S."/>
            <person name="Bandarenka Y.V."/>
            <person name="Zhorov D.G."/>
            <person name="Warner D."/>
        </authorList>
    </citation>
    <scope>NUCLEOTIDE SEQUENCE [LARGE SCALE GENOMIC DNA]</scope>
    <source>
        <strain evidence="2">180601</strain>
        <tissue evidence="2">Whole Body</tissue>
    </source>
</reference>
<sequence>MKRFLIPNKFKSNDVTTENVSSVLDPSKIDFPCTSTTVVGSIKPDSKQTNSDELFKLNVLDLSSTCDESAVQPVINFPRTVISGKHRCFQSSWYSKYPWLEYSITLNAVFCYYCRHFPPHLTVSQSHTEKDALINRGYSDWKNISNLTKKHENTSSHKNAVIKYNSWLSTKKTGSVSSQINQQVKDQIIKNRETLTSIIRCILYCSRQDIGIREHKKINSTEDTDNPNWTCHDVNEGNFLEMIKLLSLENDNFKTNFKSLPKNSKYTSPDIQNDLIKAASNLTIHKIVKEVNLGSNIFSLIVDEARDESKIEQMSVCIRYVHDLKIKERFLGFIELNELNAQALCNGLILFLNNTGLDIGKCVSQSYDGASVMSGEFSSVQTKIRTLAKNPCPYIHCHAHRLNLVLVNVTQNIQEVGEIIGLLEAVFAFQSVSTLRHHAFFKETNFKIPQHCDTRWVSKYKSIQFFKTHFGSILKVLNTFKESSKKREAAEAKGLILQFAKFEVIVILVCLNEILNIVNCLSINLQSSTLNIGQCTMLIKATKKQILDLREDKNFYELYEQSLIIAQNANVSTPSNNDVSSNRMSQGPSRMTDYYITTTTGKRRIFSNNEKKTELKIIFYNILDVICVEMNKRFDENGEFYAVLGILDQTSKEFLDCETLCNFAKTFPFYRSDEFLSKLKYQCALGKTLFSSSSGLFELLNQVQSYKVGFEELKKVIELIVVIPVSSASAERSFSTMRRVKTYLRSTMKSSRLNDLTLLSIEREISGQFMDNPSPVIDEFAVMKKRRLEFLL</sequence>